<dbReference type="Pfam" id="PF21858">
    <property type="entry name" value="DUF6914"/>
    <property type="match status" value="1"/>
</dbReference>
<reference evidence="1" key="1">
    <citation type="journal article" date="2020" name="Stud. Mycol.">
        <title>101 Dothideomycetes genomes: a test case for predicting lifestyles and emergence of pathogens.</title>
        <authorList>
            <person name="Haridas S."/>
            <person name="Albert R."/>
            <person name="Binder M."/>
            <person name="Bloem J."/>
            <person name="Labutti K."/>
            <person name="Salamov A."/>
            <person name="Andreopoulos B."/>
            <person name="Baker S."/>
            <person name="Barry K."/>
            <person name="Bills G."/>
            <person name="Bluhm B."/>
            <person name="Cannon C."/>
            <person name="Castanera R."/>
            <person name="Culley D."/>
            <person name="Daum C."/>
            <person name="Ezra D."/>
            <person name="Gonzalez J."/>
            <person name="Henrissat B."/>
            <person name="Kuo A."/>
            <person name="Liang C."/>
            <person name="Lipzen A."/>
            <person name="Lutzoni F."/>
            <person name="Magnuson J."/>
            <person name="Mondo S."/>
            <person name="Nolan M."/>
            <person name="Ohm R."/>
            <person name="Pangilinan J."/>
            <person name="Park H.-J."/>
            <person name="Ramirez L."/>
            <person name="Alfaro M."/>
            <person name="Sun H."/>
            <person name="Tritt A."/>
            <person name="Yoshinaga Y."/>
            <person name="Zwiers L.-H."/>
            <person name="Turgeon B."/>
            <person name="Goodwin S."/>
            <person name="Spatafora J."/>
            <person name="Crous P."/>
            <person name="Grigoriev I."/>
        </authorList>
    </citation>
    <scope>NUCLEOTIDE SEQUENCE</scope>
    <source>
        <strain evidence="1">CBS 627.86</strain>
    </source>
</reference>
<dbReference type="OrthoDB" id="4924482at2759"/>
<organism evidence="1 2">
    <name type="scientific">Lophiotrema nucula</name>
    <dbReference type="NCBI Taxonomy" id="690887"/>
    <lineage>
        <taxon>Eukaryota</taxon>
        <taxon>Fungi</taxon>
        <taxon>Dikarya</taxon>
        <taxon>Ascomycota</taxon>
        <taxon>Pezizomycotina</taxon>
        <taxon>Dothideomycetes</taxon>
        <taxon>Pleosporomycetidae</taxon>
        <taxon>Pleosporales</taxon>
        <taxon>Lophiotremataceae</taxon>
        <taxon>Lophiotrema</taxon>
    </lineage>
</organism>
<proteinExistence type="predicted"/>
<accession>A0A6A5ZGV4</accession>
<dbReference type="Proteomes" id="UP000799770">
    <property type="component" value="Unassembled WGS sequence"/>
</dbReference>
<evidence type="ECO:0000313" key="1">
    <source>
        <dbReference type="EMBL" id="KAF2118750.1"/>
    </source>
</evidence>
<dbReference type="EMBL" id="ML977316">
    <property type="protein sequence ID" value="KAF2118750.1"/>
    <property type="molecule type" value="Genomic_DNA"/>
</dbReference>
<sequence length="178" mass="19682">MSNKDRVFVAIYTRPGSSELDSLASTRSRTKPDKFHWGIWVEPKSSNGNGTSYDLEDSIAFSSVTNPFGWRFHIDDHKSLPPRMLGRVMIGKVPESMNPTDVGSALEVIPLPSDPSSAIPDAVAWIKAAIEELQAAGCAERFSIDAFMDDALGHAVSWHQKGSQEVQKVNYTWSRTFP</sequence>
<protein>
    <submittedName>
        <fullName evidence="1">Uncharacterized protein</fullName>
    </submittedName>
</protein>
<keyword evidence="2" id="KW-1185">Reference proteome</keyword>
<dbReference type="InterPro" id="IPR054208">
    <property type="entry name" value="DUF6914"/>
</dbReference>
<dbReference type="AlphaFoldDB" id="A0A6A5ZGV4"/>
<gene>
    <name evidence="1" type="ORF">BDV96DRAFT_642926</name>
</gene>
<evidence type="ECO:0000313" key="2">
    <source>
        <dbReference type="Proteomes" id="UP000799770"/>
    </source>
</evidence>
<name>A0A6A5ZGV4_9PLEO</name>